<evidence type="ECO:0000256" key="4">
    <source>
        <dbReference type="ARBA" id="ARBA00022989"/>
    </source>
</evidence>
<comment type="similarity">
    <text evidence="2">Belongs to the CorA metal ion transporter (MIT) (TC 1.A.35) family.</text>
</comment>
<dbReference type="CDD" id="cd12827">
    <property type="entry name" value="EcCorA_ZntB-like_u2"/>
    <property type="match status" value="1"/>
</dbReference>
<organism evidence="7 8">
    <name type="scientific">Desulfofundulus australicus DSM 11792</name>
    <dbReference type="NCBI Taxonomy" id="1121425"/>
    <lineage>
        <taxon>Bacteria</taxon>
        <taxon>Bacillati</taxon>
        <taxon>Bacillota</taxon>
        <taxon>Clostridia</taxon>
        <taxon>Eubacteriales</taxon>
        <taxon>Peptococcaceae</taxon>
        <taxon>Desulfofundulus</taxon>
    </lineage>
</organism>
<evidence type="ECO:0000313" key="7">
    <source>
        <dbReference type="EMBL" id="SHE62947.1"/>
    </source>
</evidence>
<feature type="transmembrane region" description="Helical" evidence="6">
    <location>
        <begin position="295"/>
        <end position="314"/>
    </location>
</feature>
<dbReference type="Proteomes" id="UP000184196">
    <property type="component" value="Unassembled WGS sequence"/>
</dbReference>
<keyword evidence="8" id="KW-1185">Reference proteome</keyword>
<reference evidence="8" key="1">
    <citation type="submission" date="2016-11" db="EMBL/GenBank/DDBJ databases">
        <authorList>
            <person name="Varghese N."/>
            <person name="Submissions S."/>
        </authorList>
    </citation>
    <scope>NUCLEOTIDE SEQUENCE [LARGE SCALE GENOMIC DNA]</scope>
    <source>
        <strain evidence="8">DSM 11792</strain>
    </source>
</reference>
<evidence type="ECO:0000256" key="1">
    <source>
        <dbReference type="ARBA" id="ARBA00004141"/>
    </source>
</evidence>
<dbReference type="GO" id="GO:0016020">
    <property type="term" value="C:membrane"/>
    <property type="evidence" value="ECO:0007669"/>
    <property type="project" value="UniProtKB-SubCell"/>
</dbReference>
<name>A0A1M4V233_9FIRM</name>
<dbReference type="PANTHER" id="PTHR47891">
    <property type="entry name" value="TRANSPORTER-RELATED"/>
    <property type="match status" value="1"/>
</dbReference>
<keyword evidence="4 6" id="KW-1133">Transmembrane helix</keyword>
<comment type="subcellular location">
    <subcellularLocation>
        <location evidence="1">Membrane</location>
        <topology evidence="1">Multi-pass membrane protein</topology>
    </subcellularLocation>
</comment>
<keyword evidence="3 6" id="KW-0812">Transmembrane</keyword>
<dbReference type="InterPro" id="IPR047199">
    <property type="entry name" value="CorA-like"/>
</dbReference>
<evidence type="ECO:0000256" key="3">
    <source>
        <dbReference type="ARBA" id="ARBA00022692"/>
    </source>
</evidence>
<gene>
    <name evidence="7" type="ORF">SAMN02745218_00622</name>
</gene>
<evidence type="ECO:0000256" key="6">
    <source>
        <dbReference type="SAM" id="Phobius"/>
    </source>
</evidence>
<dbReference type="InterPro" id="IPR045863">
    <property type="entry name" value="CorA_TM1_TM2"/>
</dbReference>
<proteinExistence type="inferred from homology"/>
<dbReference type="Gene3D" id="3.30.460.20">
    <property type="entry name" value="CorA soluble domain-like"/>
    <property type="match status" value="1"/>
</dbReference>
<dbReference type="InterPro" id="IPR002523">
    <property type="entry name" value="MgTranspt_CorA/ZnTranspt_ZntB"/>
</dbReference>
<dbReference type="SUPFAM" id="SSF144083">
    <property type="entry name" value="Magnesium transport protein CorA, transmembrane region"/>
    <property type="match status" value="1"/>
</dbReference>
<dbReference type="GO" id="GO:0046873">
    <property type="term" value="F:metal ion transmembrane transporter activity"/>
    <property type="evidence" value="ECO:0007669"/>
    <property type="project" value="InterPro"/>
</dbReference>
<dbReference type="Pfam" id="PF01544">
    <property type="entry name" value="CorA"/>
    <property type="match status" value="1"/>
</dbReference>
<dbReference type="SUPFAM" id="SSF143865">
    <property type="entry name" value="CorA soluble domain-like"/>
    <property type="match status" value="1"/>
</dbReference>
<dbReference type="OrthoDB" id="9803416at2"/>
<evidence type="ECO:0000256" key="2">
    <source>
        <dbReference type="ARBA" id="ARBA00009765"/>
    </source>
</evidence>
<dbReference type="InterPro" id="IPR045861">
    <property type="entry name" value="CorA_cytoplasmic_dom"/>
</dbReference>
<keyword evidence="5 6" id="KW-0472">Membrane</keyword>
<dbReference type="EMBL" id="FQUW01000007">
    <property type="protein sequence ID" value="SHE62947.1"/>
    <property type="molecule type" value="Genomic_DNA"/>
</dbReference>
<feature type="transmembrane region" description="Helical" evidence="6">
    <location>
        <begin position="263"/>
        <end position="283"/>
    </location>
</feature>
<dbReference type="RefSeq" id="WP_073163112.1">
    <property type="nucleotide sequence ID" value="NZ_FQUW01000007.1"/>
</dbReference>
<evidence type="ECO:0000313" key="8">
    <source>
        <dbReference type="Proteomes" id="UP000184196"/>
    </source>
</evidence>
<accession>A0A1M4V233</accession>
<evidence type="ECO:0000256" key="5">
    <source>
        <dbReference type="ARBA" id="ARBA00023136"/>
    </source>
</evidence>
<protein>
    <submittedName>
        <fullName evidence="7">Magnesium transporter</fullName>
    </submittedName>
</protein>
<dbReference type="Gene3D" id="1.20.58.340">
    <property type="entry name" value="Magnesium transport protein CorA, transmembrane region"/>
    <property type="match status" value="2"/>
</dbReference>
<sequence>MLKIYKSVGEVLVESKELGEKGSWVNLVNPTREEIEEVVHRLALPVNFLEYPLDEEESSRIEVEEGCVLIIIRVPIIRDNTYDTIPLGIIITENNIITICLEDLAIISEFSSCRIKGFYTFKKTRFLLQIFYKTAIHYLRYLRQIDKRSEEIQQKLHSSTQNKELIKLFSLEKSLVYFTTSLRANGIVMEKLLKSHLAKDPESLEVNVGLIKMYEEDEDLLEDVITENKQAIEMSEVYADILSSTMDAFASIISNNQNMVVKFLTSVTIILMIPTMLFSLYGMNVELPFQNSEGAFLGIVFLSVILSIITLFVFRKRDIL</sequence>
<dbReference type="PANTHER" id="PTHR47891:SF2">
    <property type="entry name" value="MAGNESIUM AND COBALT TRANSPORTER"/>
    <property type="match status" value="1"/>
</dbReference>
<dbReference type="AlphaFoldDB" id="A0A1M4V233"/>